<dbReference type="InterPro" id="IPR019557">
    <property type="entry name" value="AminoTfrase-like_pln_mobile"/>
</dbReference>
<gene>
    <name evidence="2" type="ORF">OLC1_LOCUS746</name>
</gene>
<dbReference type="Pfam" id="PF10536">
    <property type="entry name" value="PMD"/>
    <property type="match status" value="1"/>
</dbReference>
<dbReference type="Proteomes" id="UP001161247">
    <property type="component" value="Chromosome 1"/>
</dbReference>
<protein>
    <submittedName>
        <fullName evidence="2">OLC1v1022331C1</fullName>
    </submittedName>
</protein>
<reference evidence="2" key="1">
    <citation type="submission" date="2023-03" db="EMBL/GenBank/DDBJ databases">
        <authorList>
            <person name="Julca I."/>
        </authorList>
    </citation>
    <scope>NUCLEOTIDE SEQUENCE</scope>
</reference>
<sequence>MDIVQIACAFMEQWQPDTNSFHMLFEKITILLHDVQCILSIPVEGEMMTDDPKWETAKNQCMSLLNISAEDMKPPNYKSGAMLESFVKDRVRGSTNPEVVWKPFGIEGSIVQYWTNQWSDLTARAINKLRVTDDDYDPELQKEYDDLILHWSQAR</sequence>
<dbReference type="AlphaFoldDB" id="A0AAV1BXM3"/>
<evidence type="ECO:0000313" key="3">
    <source>
        <dbReference type="Proteomes" id="UP001161247"/>
    </source>
</evidence>
<proteinExistence type="predicted"/>
<dbReference type="EMBL" id="OX459118">
    <property type="protein sequence ID" value="CAI9088094.1"/>
    <property type="molecule type" value="Genomic_DNA"/>
</dbReference>
<name>A0AAV1BXM3_OLDCO</name>
<evidence type="ECO:0000313" key="2">
    <source>
        <dbReference type="EMBL" id="CAI9088094.1"/>
    </source>
</evidence>
<evidence type="ECO:0000259" key="1">
    <source>
        <dbReference type="Pfam" id="PF10536"/>
    </source>
</evidence>
<feature type="domain" description="Aminotransferase-like plant mobile" evidence="1">
    <location>
        <begin position="7"/>
        <end position="73"/>
    </location>
</feature>
<accession>A0AAV1BXM3</accession>
<organism evidence="2 3">
    <name type="scientific">Oldenlandia corymbosa var. corymbosa</name>
    <dbReference type="NCBI Taxonomy" id="529605"/>
    <lineage>
        <taxon>Eukaryota</taxon>
        <taxon>Viridiplantae</taxon>
        <taxon>Streptophyta</taxon>
        <taxon>Embryophyta</taxon>
        <taxon>Tracheophyta</taxon>
        <taxon>Spermatophyta</taxon>
        <taxon>Magnoliopsida</taxon>
        <taxon>eudicotyledons</taxon>
        <taxon>Gunneridae</taxon>
        <taxon>Pentapetalae</taxon>
        <taxon>asterids</taxon>
        <taxon>lamiids</taxon>
        <taxon>Gentianales</taxon>
        <taxon>Rubiaceae</taxon>
        <taxon>Rubioideae</taxon>
        <taxon>Spermacoceae</taxon>
        <taxon>Hedyotis-Oldenlandia complex</taxon>
        <taxon>Oldenlandia</taxon>
    </lineage>
</organism>
<keyword evidence="3" id="KW-1185">Reference proteome</keyword>